<comment type="caution">
    <text evidence="2">The sequence shown here is derived from an EMBL/GenBank/DDBJ whole genome shotgun (WGS) entry which is preliminary data.</text>
</comment>
<feature type="region of interest" description="Disordered" evidence="1">
    <location>
        <begin position="108"/>
        <end position="128"/>
    </location>
</feature>
<sequence length="175" mass="19180">MLGLREASEVGRKTEPDKGKGHQTFTPSPVRRGSGCSLRKAITVSFNLPRPLDLHKGKRYVGLAIVRVAVDTAVGCFQVVNELGAFNCQAQLQLLPREAVTSMFPKLLPSHKTSNTKPTSPSSHRAEIPGDVVEGCSPLLIMTFFSPGSSYPFIYSSSCFSILRCYYHCFSPFHS</sequence>
<dbReference type="Proteomes" id="UP001266305">
    <property type="component" value="Unassembled WGS sequence"/>
</dbReference>
<organism evidence="2 3">
    <name type="scientific">Saguinus oedipus</name>
    <name type="common">Cotton-top tamarin</name>
    <name type="synonym">Oedipomidas oedipus</name>
    <dbReference type="NCBI Taxonomy" id="9490"/>
    <lineage>
        <taxon>Eukaryota</taxon>
        <taxon>Metazoa</taxon>
        <taxon>Chordata</taxon>
        <taxon>Craniata</taxon>
        <taxon>Vertebrata</taxon>
        <taxon>Euteleostomi</taxon>
        <taxon>Mammalia</taxon>
        <taxon>Eutheria</taxon>
        <taxon>Euarchontoglires</taxon>
        <taxon>Primates</taxon>
        <taxon>Haplorrhini</taxon>
        <taxon>Platyrrhini</taxon>
        <taxon>Cebidae</taxon>
        <taxon>Callitrichinae</taxon>
        <taxon>Saguinus</taxon>
    </lineage>
</organism>
<reference evidence="2 3" key="1">
    <citation type="submission" date="2023-05" db="EMBL/GenBank/DDBJ databases">
        <title>B98-5 Cell Line De Novo Hybrid Assembly: An Optical Mapping Approach.</title>
        <authorList>
            <person name="Kananen K."/>
            <person name="Auerbach J.A."/>
            <person name="Kautto E."/>
            <person name="Blachly J.S."/>
        </authorList>
    </citation>
    <scope>NUCLEOTIDE SEQUENCE [LARGE SCALE GENOMIC DNA]</scope>
    <source>
        <strain evidence="2">B95-8</strain>
        <tissue evidence="2">Cell line</tissue>
    </source>
</reference>
<accession>A0ABQ9UF30</accession>
<evidence type="ECO:0000313" key="3">
    <source>
        <dbReference type="Proteomes" id="UP001266305"/>
    </source>
</evidence>
<name>A0ABQ9UF30_SAGOE</name>
<evidence type="ECO:0000256" key="1">
    <source>
        <dbReference type="SAM" id="MobiDB-lite"/>
    </source>
</evidence>
<feature type="region of interest" description="Disordered" evidence="1">
    <location>
        <begin position="1"/>
        <end position="33"/>
    </location>
</feature>
<evidence type="ECO:0000313" key="2">
    <source>
        <dbReference type="EMBL" id="KAK2095704.1"/>
    </source>
</evidence>
<dbReference type="EMBL" id="JASSZA010000013">
    <property type="protein sequence ID" value="KAK2095704.1"/>
    <property type="molecule type" value="Genomic_DNA"/>
</dbReference>
<keyword evidence="3" id="KW-1185">Reference proteome</keyword>
<feature type="compositionally biased region" description="Low complexity" evidence="1">
    <location>
        <begin position="110"/>
        <end position="123"/>
    </location>
</feature>
<gene>
    <name evidence="2" type="ORF">P7K49_027120</name>
</gene>
<feature type="compositionally biased region" description="Basic and acidic residues" evidence="1">
    <location>
        <begin position="1"/>
        <end position="20"/>
    </location>
</feature>
<proteinExistence type="predicted"/>
<protein>
    <submittedName>
        <fullName evidence="2">Uncharacterized protein</fullName>
    </submittedName>
</protein>